<sequence length="359" mass="39084">MSEIAGLPAQAFPAGEYLRDEIEARGWTVTEFAQILGRPQQAVSEILNGRKEITPETAIEIAAATGTEAATWLRLQSAYRLWKLARTDATERATTVARRARLSQLVPMPELRQRGMIPTGADLDTEESAVCDLLEISNIAEQPTLQFAARRSVENAPISPPRLAWIACVRQEARRGPSAIPELGDVPVLATETVRRLSDPSALATLPGLFADNGIRLVYVQAFNSGKIDGGAYIDDSGVPVIGLSGRIQRLDSVAFTLLHELAHLHLGHLDSGITLDTDVCAATDNETERSADRQAVRWALPEPIGLAAPISKRAVVARAKAMNVHPALIVGRLQYQRILPWTHMRDLTPNVRGLLAAW</sequence>
<dbReference type="InterPro" id="IPR010982">
    <property type="entry name" value="Lambda_DNA-bd_dom_sf"/>
</dbReference>
<dbReference type="CDD" id="cd00093">
    <property type="entry name" value="HTH_XRE"/>
    <property type="match status" value="1"/>
</dbReference>
<dbReference type="EMBL" id="JBHSBA010000003">
    <property type="protein sequence ID" value="MFC4123688.1"/>
    <property type="molecule type" value="Genomic_DNA"/>
</dbReference>
<gene>
    <name evidence="4" type="ORF">ACFOW8_01955</name>
</gene>
<dbReference type="PANTHER" id="PTHR36924">
    <property type="entry name" value="ANTITOXIN HIGA-1"/>
    <property type="match status" value="1"/>
</dbReference>
<dbReference type="SUPFAM" id="SSF47413">
    <property type="entry name" value="lambda repressor-like DNA-binding domains"/>
    <property type="match status" value="1"/>
</dbReference>
<organism evidence="4 5">
    <name type="scientific">Nocardia rhizosphaerae</name>
    <dbReference type="NCBI Taxonomy" id="1691571"/>
    <lineage>
        <taxon>Bacteria</taxon>
        <taxon>Bacillati</taxon>
        <taxon>Actinomycetota</taxon>
        <taxon>Actinomycetes</taxon>
        <taxon>Mycobacteriales</taxon>
        <taxon>Nocardiaceae</taxon>
        <taxon>Nocardia</taxon>
    </lineage>
</organism>
<comment type="similarity">
    <text evidence="1">Belongs to the short-chain fatty acyl-CoA assimilation regulator (ScfR) family.</text>
</comment>
<dbReference type="SMART" id="SM00530">
    <property type="entry name" value="HTH_XRE"/>
    <property type="match status" value="1"/>
</dbReference>
<evidence type="ECO:0000256" key="1">
    <source>
        <dbReference type="ARBA" id="ARBA00007227"/>
    </source>
</evidence>
<keyword evidence="5" id="KW-1185">Reference proteome</keyword>
<dbReference type="Pfam" id="PF01381">
    <property type="entry name" value="HTH_3"/>
    <property type="match status" value="1"/>
</dbReference>
<dbReference type="Gene3D" id="1.10.260.40">
    <property type="entry name" value="lambda repressor-like DNA-binding domains"/>
    <property type="match status" value="1"/>
</dbReference>
<reference evidence="5" key="1">
    <citation type="journal article" date="2019" name="Int. J. Syst. Evol. Microbiol.">
        <title>The Global Catalogue of Microorganisms (GCM) 10K type strain sequencing project: providing services to taxonomists for standard genome sequencing and annotation.</title>
        <authorList>
            <consortium name="The Broad Institute Genomics Platform"/>
            <consortium name="The Broad Institute Genome Sequencing Center for Infectious Disease"/>
            <person name="Wu L."/>
            <person name="Ma J."/>
        </authorList>
    </citation>
    <scope>NUCLEOTIDE SEQUENCE [LARGE SCALE GENOMIC DNA]</scope>
    <source>
        <strain evidence="5">CGMCC 4.7204</strain>
    </source>
</reference>
<dbReference type="PROSITE" id="PS50943">
    <property type="entry name" value="HTH_CROC1"/>
    <property type="match status" value="1"/>
</dbReference>
<dbReference type="Pfam" id="PF06114">
    <property type="entry name" value="Peptidase_M78"/>
    <property type="match status" value="1"/>
</dbReference>
<dbReference type="InterPro" id="IPR013430">
    <property type="entry name" value="Toxin_antidote_HigA"/>
</dbReference>
<protein>
    <submittedName>
        <fullName evidence="4">HigA family addiction module antitoxin</fullName>
    </submittedName>
</protein>
<dbReference type="RefSeq" id="WP_378544489.1">
    <property type="nucleotide sequence ID" value="NZ_JBHSBA010000003.1"/>
</dbReference>
<evidence type="ECO:0000313" key="4">
    <source>
        <dbReference type="EMBL" id="MFC4123688.1"/>
    </source>
</evidence>
<accession>A0ABV8KYW1</accession>
<name>A0ABV8KYW1_9NOCA</name>
<dbReference type="Proteomes" id="UP001595767">
    <property type="component" value="Unassembled WGS sequence"/>
</dbReference>
<comment type="caution">
    <text evidence="4">The sequence shown here is derived from an EMBL/GenBank/DDBJ whole genome shotgun (WGS) entry which is preliminary data.</text>
</comment>
<evidence type="ECO:0000256" key="2">
    <source>
        <dbReference type="ARBA" id="ARBA00023125"/>
    </source>
</evidence>
<proteinExistence type="inferred from homology"/>
<dbReference type="NCBIfam" id="TIGR02607">
    <property type="entry name" value="antidote_HigA"/>
    <property type="match status" value="1"/>
</dbReference>
<dbReference type="PANTHER" id="PTHR36924:SF1">
    <property type="entry name" value="ANTITOXIN HIGA-1"/>
    <property type="match status" value="1"/>
</dbReference>
<evidence type="ECO:0000259" key="3">
    <source>
        <dbReference type="PROSITE" id="PS50943"/>
    </source>
</evidence>
<dbReference type="InterPro" id="IPR010359">
    <property type="entry name" value="IrrE_HExxH"/>
</dbReference>
<dbReference type="InterPro" id="IPR001387">
    <property type="entry name" value="Cro/C1-type_HTH"/>
</dbReference>
<keyword evidence="2" id="KW-0238">DNA-binding</keyword>
<feature type="domain" description="HTH cro/C1-type" evidence="3">
    <location>
        <begin position="18"/>
        <end position="72"/>
    </location>
</feature>
<evidence type="ECO:0000313" key="5">
    <source>
        <dbReference type="Proteomes" id="UP001595767"/>
    </source>
</evidence>